<dbReference type="InterPro" id="IPR013041">
    <property type="entry name" value="Clathrin_app_Ig-like_sf"/>
</dbReference>
<keyword evidence="6 9" id="KW-0333">Golgi apparatus</keyword>
<sequence>MNPFSSGTRLRDMIRAIRACKTAAEERAVVRKECAAIRAAINENDPDYRHRNLAKLMFIHMLGYPTHFGQMECLKSIASAGFPEKRIGYLGLMLLLDERQEVLMLVTNSLKQDLNHTNQYIVGLALCALGNICSAEMARDLAPEVERLLQFRDPNIRKKAALCSVRIIKKVPDLAENFINPTAALLKEKHHGVLITGIQLCTDLCKASTEALEFYRKRCLEGLVKTLRDVVNSPYAPEYDIAGITDPFLHIRLLRLLRVLGHGDADASDCMNDILAQVATKTESNKNAGNAILYECVETIMSIEDNGGLRVLAINILGRFLSNRDNNISEPLDFFFQDSDASIRKRALELVYLLVNENNVKPLTKELTEYLEVSDQEFKGDLTAKICSIVEKYSPEKIWYIDQMLKVLSEAGNFVKDEVWHALVVVISNASDLHGYTVRAFYRALQASAEQESLVRVAVWCIGEYGDMLVNNVGMLNIEEPITVTESDAADVVEVAIKSHNLDLTTKAMAMIALLKLSSRFPSCSERIKDIIVQHKGSLVLELQQRSIEFNSIIAKHQNIRSALVERMPVLDEATFSARRAGSLPATVSSSNGASLNLPNGVAKPAAAPLMDLLDLSSDDAPAPSSSGGDFLQDLLGVDLSPASVPSGTNQAPKAGTDVLLDLLSIGSSPVQSNPSTPDILSSSQDNKMSIATLDGLSSPPSVPVRSTSAGGAASMMDLLDGFVSNSPKPEDNGSAYPSVVAFESSSLRLTFNFSKAPGSPQTTLIEATFTNLSPNVYTDFIFQAAVPKFLQLHLDPASNNTLPASGTGSVTQTLRVTNSQHGKKSLVMRIRIAYKLNNKDVLEEGQISNFPRGL</sequence>
<dbReference type="Gene3D" id="2.60.40.1230">
    <property type="match status" value="1"/>
</dbReference>
<dbReference type="PANTHER" id="PTHR22780">
    <property type="entry name" value="ADAPTIN, ALPHA/GAMMA/EPSILON"/>
    <property type="match status" value="1"/>
</dbReference>
<dbReference type="OrthoDB" id="28053at2759"/>
<evidence type="ECO:0000256" key="5">
    <source>
        <dbReference type="ARBA" id="ARBA00022927"/>
    </source>
</evidence>
<evidence type="ECO:0000259" key="10">
    <source>
        <dbReference type="PROSITE" id="PS50180"/>
    </source>
</evidence>
<dbReference type="PIRSF" id="PIRSF037094">
    <property type="entry name" value="AP1_complex_gamma"/>
    <property type="match status" value="1"/>
</dbReference>
<evidence type="ECO:0000256" key="7">
    <source>
        <dbReference type="ARBA" id="ARBA00023136"/>
    </source>
</evidence>
<gene>
    <name evidence="11" type="ORF">EZV62_017650</name>
</gene>
<dbReference type="InterPro" id="IPR008152">
    <property type="entry name" value="Clathrin_a/b/g-adaptin_app_Ig"/>
</dbReference>
<evidence type="ECO:0000256" key="9">
    <source>
        <dbReference type="PIRNR" id="PIRNR037094"/>
    </source>
</evidence>
<dbReference type="InterPro" id="IPR016024">
    <property type="entry name" value="ARM-type_fold"/>
</dbReference>
<evidence type="ECO:0000313" key="12">
    <source>
        <dbReference type="Proteomes" id="UP000323000"/>
    </source>
</evidence>
<keyword evidence="8 9" id="KW-0968">Cytoplasmic vesicle</keyword>
<evidence type="ECO:0000313" key="11">
    <source>
        <dbReference type="EMBL" id="TXG56337.1"/>
    </source>
</evidence>
<evidence type="ECO:0000256" key="3">
    <source>
        <dbReference type="ARBA" id="ARBA00006613"/>
    </source>
</evidence>
<dbReference type="InterPro" id="IPR008153">
    <property type="entry name" value="GAE_dom"/>
</dbReference>
<name>A0A5C7HH41_9ROSI</name>
<comment type="subcellular location">
    <subcellularLocation>
        <location evidence="1">Cytoplasmic vesicle</location>
        <location evidence="1">Clathrin-coated vesicle membrane</location>
        <topology evidence="1">Peripheral membrane protein</topology>
        <orientation evidence="1">Cytoplasmic side</orientation>
    </subcellularLocation>
    <subcellularLocation>
        <location evidence="2">Golgi apparatus</location>
    </subcellularLocation>
</comment>
<keyword evidence="12" id="KW-1185">Reference proteome</keyword>
<dbReference type="Gene3D" id="1.25.10.10">
    <property type="entry name" value="Leucine-rich Repeat Variant"/>
    <property type="match status" value="2"/>
</dbReference>
<dbReference type="SMART" id="SM00809">
    <property type="entry name" value="Alpha_adaptinC2"/>
    <property type="match status" value="1"/>
</dbReference>
<dbReference type="SUPFAM" id="SSF48371">
    <property type="entry name" value="ARM repeat"/>
    <property type="match status" value="1"/>
</dbReference>
<dbReference type="FunFam" id="2.60.40.1230:FF:000008">
    <property type="entry name" value="AP-1 complex subunit gamma"/>
    <property type="match status" value="1"/>
</dbReference>
<comment type="similarity">
    <text evidence="3 9">Belongs to the adaptor complexes large subunit family.</text>
</comment>
<evidence type="ECO:0000256" key="6">
    <source>
        <dbReference type="ARBA" id="ARBA00023034"/>
    </source>
</evidence>
<dbReference type="InterPro" id="IPR017107">
    <property type="entry name" value="AP1_complex_gsu"/>
</dbReference>
<dbReference type="Pfam" id="PF01602">
    <property type="entry name" value="Adaptin_N"/>
    <property type="match status" value="2"/>
</dbReference>
<evidence type="ECO:0000256" key="4">
    <source>
        <dbReference type="ARBA" id="ARBA00022448"/>
    </source>
</evidence>
<dbReference type="InterPro" id="IPR050840">
    <property type="entry name" value="Adaptor_Complx_Large_Subunit"/>
</dbReference>
<reference evidence="12" key="1">
    <citation type="journal article" date="2019" name="Gigascience">
        <title>De novo genome assembly of the endangered Acer yangbiense, a plant species with extremely small populations endemic to Yunnan Province, China.</title>
        <authorList>
            <person name="Yang J."/>
            <person name="Wariss H.M."/>
            <person name="Tao L."/>
            <person name="Zhang R."/>
            <person name="Yun Q."/>
            <person name="Hollingsworth P."/>
            <person name="Dao Z."/>
            <person name="Luo G."/>
            <person name="Guo H."/>
            <person name="Ma Y."/>
            <person name="Sun W."/>
        </authorList>
    </citation>
    <scope>NUCLEOTIDE SEQUENCE [LARGE SCALE GENOMIC DNA]</scope>
    <source>
        <strain evidence="12">cv. Malutang</strain>
    </source>
</reference>
<dbReference type="EMBL" id="VAHF01000008">
    <property type="protein sequence ID" value="TXG56337.1"/>
    <property type="molecule type" value="Genomic_DNA"/>
</dbReference>
<protein>
    <recommendedName>
        <fullName evidence="9">AP-1 complex subunit gamma</fullName>
    </recommendedName>
</protein>
<dbReference type="GO" id="GO:0030121">
    <property type="term" value="C:AP-1 adaptor complex"/>
    <property type="evidence" value="ECO:0007669"/>
    <property type="project" value="InterPro"/>
</dbReference>
<keyword evidence="4 9" id="KW-0813">Transport</keyword>
<dbReference type="AlphaFoldDB" id="A0A5C7HH41"/>
<dbReference type="SUPFAM" id="SSF49348">
    <property type="entry name" value="Clathrin adaptor appendage domain"/>
    <property type="match status" value="1"/>
</dbReference>
<keyword evidence="7 9" id="KW-0472">Membrane</keyword>
<feature type="domain" description="GAE" evidence="10">
    <location>
        <begin position="735"/>
        <end position="852"/>
    </location>
</feature>
<dbReference type="InterPro" id="IPR002553">
    <property type="entry name" value="Clathrin/coatomer_adapt-like_N"/>
</dbReference>
<dbReference type="GO" id="GO:0006886">
    <property type="term" value="P:intracellular protein transport"/>
    <property type="evidence" value="ECO:0007669"/>
    <property type="project" value="UniProtKB-UniRule"/>
</dbReference>
<organism evidence="11 12">
    <name type="scientific">Acer yangbiense</name>
    <dbReference type="NCBI Taxonomy" id="1000413"/>
    <lineage>
        <taxon>Eukaryota</taxon>
        <taxon>Viridiplantae</taxon>
        <taxon>Streptophyta</taxon>
        <taxon>Embryophyta</taxon>
        <taxon>Tracheophyta</taxon>
        <taxon>Spermatophyta</taxon>
        <taxon>Magnoliopsida</taxon>
        <taxon>eudicotyledons</taxon>
        <taxon>Gunneridae</taxon>
        <taxon>Pentapetalae</taxon>
        <taxon>rosids</taxon>
        <taxon>malvids</taxon>
        <taxon>Sapindales</taxon>
        <taxon>Sapindaceae</taxon>
        <taxon>Hippocastanoideae</taxon>
        <taxon>Acereae</taxon>
        <taxon>Acer</taxon>
    </lineage>
</organism>
<keyword evidence="5 9" id="KW-0653">Protein transport</keyword>
<evidence type="ECO:0000256" key="8">
    <source>
        <dbReference type="ARBA" id="ARBA00023329"/>
    </source>
</evidence>
<dbReference type="Pfam" id="PF02883">
    <property type="entry name" value="Alpha_adaptinC2"/>
    <property type="match status" value="1"/>
</dbReference>
<dbReference type="InterPro" id="IPR011989">
    <property type="entry name" value="ARM-like"/>
</dbReference>
<proteinExistence type="inferred from homology"/>
<dbReference type="Proteomes" id="UP000323000">
    <property type="component" value="Chromosome 8"/>
</dbReference>
<evidence type="ECO:0000256" key="2">
    <source>
        <dbReference type="ARBA" id="ARBA00004555"/>
    </source>
</evidence>
<comment type="caution">
    <text evidence="11">The sequence shown here is derived from an EMBL/GenBank/DDBJ whole genome shotgun (WGS) entry which is preliminary data.</text>
</comment>
<dbReference type="GO" id="GO:0016192">
    <property type="term" value="P:vesicle-mediated transport"/>
    <property type="evidence" value="ECO:0007669"/>
    <property type="project" value="InterPro"/>
</dbReference>
<evidence type="ECO:0000256" key="1">
    <source>
        <dbReference type="ARBA" id="ARBA00004145"/>
    </source>
</evidence>
<accession>A0A5C7HH41</accession>
<dbReference type="PROSITE" id="PS50180">
    <property type="entry name" value="GAE"/>
    <property type="match status" value="1"/>
</dbReference>